<dbReference type="GO" id="GO:0006487">
    <property type="term" value="P:protein N-linked glycosylation"/>
    <property type="evidence" value="ECO:0007669"/>
    <property type="project" value="TreeGrafter"/>
</dbReference>
<dbReference type="AlphaFoldDB" id="A0A6G0XM71"/>
<evidence type="ECO:0000313" key="1">
    <source>
        <dbReference type="EMBL" id="KAF0741485.1"/>
    </source>
</evidence>
<dbReference type="InterPro" id="IPR029044">
    <property type="entry name" value="Nucleotide-diphossugar_trans"/>
</dbReference>
<sequence length="197" mass="22098">MFYDSAFRPILQADMLKLFALYYLGGLVVDLDVELLKPFPQAWTGIEAPIASCDVVVGIESDCYDDDCVKYFDRKGQVQNWAMFARRPRSPFLGELLEFIVAKYHAMTPLNEDTQVQEVAGSGPITDFIQRYGNFSHPHYHIQASAAGETLESDPSSILRIQKHNEEVCIVGSRYTGGGCKGQPECLVSHLFEGSWH</sequence>
<dbReference type="Pfam" id="PF04488">
    <property type="entry name" value="Gly_transf_sug"/>
    <property type="match status" value="1"/>
</dbReference>
<keyword evidence="2" id="KW-1185">Reference proteome</keyword>
<dbReference type="VEuPathDB" id="FungiDB:AeMF1_013008"/>
<name>A0A6G0XM71_9STRA</name>
<dbReference type="PANTHER" id="PTHR31834:SF1">
    <property type="entry name" value="INITIATION-SPECIFIC ALPHA-1,6-MANNOSYLTRANSFERASE"/>
    <property type="match status" value="1"/>
</dbReference>
<dbReference type="InterPro" id="IPR007577">
    <property type="entry name" value="GlycoTrfase_DXD_sugar-bd_CS"/>
</dbReference>
<evidence type="ECO:0008006" key="3">
    <source>
        <dbReference type="Google" id="ProtNLM"/>
    </source>
</evidence>
<dbReference type="GO" id="GO:0000009">
    <property type="term" value="F:alpha-1,6-mannosyltransferase activity"/>
    <property type="evidence" value="ECO:0007669"/>
    <property type="project" value="InterPro"/>
</dbReference>
<accession>A0A6G0XM71</accession>
<dbReference type="Gene3D" id="3.90.550.20">
    <property type="match status" value="1"/>
</dbReference>
<gene>
    <name evidence="1" type="ORF">Ae201684_003170</name>
</gene>
<dbReference type="Proteomes" id="UP000481153">
    <property type="component" value="Unassembled WGS sequence"/>
</dbReference>
<dbReference type="EMBL" id="VJMJ01000036">
    <property type="protein sequence ID" value="KAF0741485.1"/>
    <property type="molecule type" value="Genomic_DNA"/>
</dbReference>
<protein>
    <recommendedName>
        <fullName evidence="3">Alpha 1,4-glycosyltransferase domain-containing protein</fullName>
    </recommendedName>
</protein>
<dbReference type="InterPro" id="IPR039367">
    <property type="entry name" value="Och1-like"/>
</dbReference>
<evidence type="ECO:0000313" key="2">
    <source>
        <dbReference type="Proteomes" id="UP000481153"/>
    </source>
</evidence>
<dbReference type="PANTHER" id="PTHR31834">
    <property type="entry name" value="INITIATION-SPECIFIC ALPHA-1,6-MANNOSYLTRANSFERASE"/>
    <property type="match status" value="1"/>
</dbReference>
<dbReference type="SUPFAM" id="SSF53448">
    <property type="entry name" value="Nucleotide-diphospho-sugar transferases"/>
    <property type="match status" value="1"/>
</dbReference>
<reference evidence="1 2" key="1">
    <citation type="submission" date="2019-07" db="EMBL/GenBank/DDBJ databases">
        <title>Genomics analysis of Aphanomyces spp. identifies a new class of oomycete effector associated with host adaptation.</title>
        <authorList>
            <person name="Gaulin E."/>
        </authorList>
    </citation>
    <scope>NUCLEOTIDE SEQUENCE [LARGE SCALE GENOMIC DNA]</scope>
    <source>
        <strain evidence="1 2">ATCC 201684</strain>
    </source>
</reference>
<organism evidence="1 2">
    <name type="scientific">Aphanomyces euteiches</name>
    <dbReference type="NCBI Taxonomy" id="100861"/>
    <lineage>
        <taxon>Eukaryota</taxon>
        <taxon>Sar</taxon>
        <taxon>Stramenopiles</taxon>
        <taxon>Oomycota</taxon>
        <taxon>Saprolegniomycetes</taxon>
        <taxon>Saprolegniales</taxon>
        <taxon>Verrucalvaceae</taxon>
        <taxon>Aphanomyces</taxon>
    </lineage>
</organism>
<dbReference type="GO" id="GO:0000136">
    <property type="term" value="C:mannan polymerase complex"/>
    <property type="evidence" value="ECO:0007669"/>
    <property type="project" value="TreeGrafter"/>
</dbReference>
<proteinExistence type="predicted"/>
<comment type="caution">
    <text evidence="1">The sequence shown here is derived from an EMBL/GenBank/DDBJ whole genome shotgun (WGS) entry which is preliminary data.</text>
</comment>